<comment type="caution">
    <text evidence="2">The sequence shown here is derived from an EMBL/GenBank/DDBJ whole genome shotgun (WGS) entry which is preliminary data.</text>
</comment>
<dbReference type="Proteomes" id="UP000183809">
    <property type="component" value="Unassembled WGS sequence"/>
</dbReference>
<evidence type="ECO:0000256" key="1">
    <source>
        <dbReference type="SAM" id="MobiDB-lite"/>
    </source>
</evidence>
<dbReference type="AlphaFoldDB" id="A0A1J9QQS6"/>
<evidence type="ECO:0000313" key="2">
    <source>
        <dbReference type="EMBL" id="OJD31286.1"/>
    </source>
</evidence>
<dbReference type="EMBL" id="MNUE01000050">
    <property type="protein sequence ID" value="OJD31286.1"/>
    <property type="molecule type" value="Genomic_DNA"/>
</dbReference>
<feature type="region of interest" description="Disordered" evidence="1">
    <location>
        <begin position="49"/>
        <end position="166"/>
    </location>
</feature>
<accession>A0A1J9QQS6</accession>
<feature type="compositionally biased region" description="Basic and acidic residues" evidence="1">
    <location>
        <begin position="8"/>
        <end position="37"/>
    </location>
</feature>
<protein>
    <submittedName>
        <fullName evidence="2">Uncharacterized protein</fullName>
    </submittedName>
</protein>
<evidence type="ECO:0000313" key="3">
    <source>
        <dbReference type="Proteomes" id="UP000183809"/>
    </source>
</evidence>
<keyword evidence="3" id="KW-1185">Reference proteome</keyword>
<sequence length="282" mass="32954">MAKTVKKKEHDTDDRHTQDEGSKGRLRERFRKEKEKIKERILIKVRTIIKKEPQVKEDEDLPVKNEPDTIKKEPQVKEEVKVKEEPKAKEVQKPKAQPKTNVKPKTTEQPKIKEEPKSKEPKIKTEPSVEQEEPTTSATHTVEKHKPNKGKHRRRDDVLPVEDDDGNEHLLLPNNFADFERERDRLAAASTREIHNVWTLTEELGIADLMNLGYDNDAQALMTLYNRRWAGRRIGLLTPGSEPENDVWITLRRRELHEIEAMMEQLKEDRDAQFIADYGTEV</sequence>
<feature type="region of interest" description="Disordered" evidence="1">
    <location>
        <begin position="1"/>
        <end position="37"/>
    </location>
</feature>
<proteinExistence type="predicted"/>
<feature type="compositionally biased region" description="Basic and acidic residues" evidence="1">
    <location>
        <begin position="105"/>
        <end position="127"/>
    </location>
</feature>
<feature type="compositionally biased region" description="Basic and acidic residues" evidence="1">
    <location>
        <begin position="49"/>
        <end position="93"/>
    </location>
</feature>
<reference evidence="2 3" key="1">
    <citation type="submission" date="2016-10" db="EMBL/GenBank/DDBJ databases">
        <title>Proteomics and genomics reveal pathogen-plant mechanisms compatible with a hemibiotrophic lifestyle of Diplodia corticola.</title>
        <authorList>
            <person name="Fernandes I."/>
            <person name="De Jonge R."/>
            <person name="Van De Peer Y."/>
            <person name="Devreese B."/>
            <person name="Alves A."/>
            <person name="Esteves A.C."/>
        </authorList>
    </citation>
    <scope>NUCLEOTIDE SEQUENCE [LARGE SCALE GENOMIC DNA]</scope>
    <source>
        <strain evidence="2 3">CBS 112549</strain>
    </source>
</reference>
<dbReference type="RefSeq" id="XP_020127546.1">
    <property type="nucleotide sequence ID" value="XM_020276650.1"/>
</dbReference>
<dbReference type="GeneID" id="31016911"/>
<dbReference type="OrthoDB" id="10661801at2759"/>
<gene>
    <name evidence="2" type="ORF">BKCO1_5000056</name>
</gene>
<name>A0A1J9QQS6_9PEZI</name>
<organism evidence="2 3">
    <name type="scientific">Diplodia corticola</name>
    <dbReference type="NCBI Taxonomy" id="236234"/>
    <lineage>
        <taxon>Eukaryota</taxon>
        <taxon>Fungi</taxon>
        <taxon>Dikarya</taxon>
        <taxon>Ascomycota</taxon>
        <taxon>Pezizomycotina</taxon>
        <taxon>Dothideomycetes</taxon>
        <taxon>Dothideomycetes incertae sedis</taxon>
        <taxon>Botryosphaeriales</taxon>
        <taxon>Botryosphaeriaceae</taxon>
        <taxon>Diplodia</taxon>
    </lineage>
</organism>